<reference evidence="2 3" key="1">
    <citation type="submission" date="2021-04" db="EMBL/GenBank/DDBJ databases">
        <title>Whole genome sequence of Jiella sp. KSK16Y-1.</title>
        <authorList>
            <person name="Tuo L."/>
        </authorList>
    </citation>
    <scope>NUCLEOTIDE SEQUENCE [LARGE SCALE GENOMIC DNA]</scope>
    <source>
        <strain evidence="2 3">KSK16Y-1</strain>
    </source>
</reference>
<name>A0ABS4BDS5_9HYPH</name>
<gene>
    <name evidence="2" type="ORF">J6595_04840</name>
</gene>
<dbReference type="EMBL" id="JAGJCF010000002">
    <property type="protein sequence ID" value="MBP0614903.1"/>
    <property type="molecule type" value="Genomic_DNA"/>
</dbReference>
<protein>
    <submittedName>
        <fullName evidence="2">Uncharacterized protein</fullName>
    </submittedName>
</protein>
<organism evidence="2 3">
    <name type="scientific">Jiella mangrovi</name>
    <dbReference type="NCBI Taxonomy" id="2821407"/>
    <lineage>
        <taxon>Bacteria</taxon>
        <taxon>Pseudomonadati</taxon>
        <taxon>Pseudomonadota</taxon>
        <taxon>Alphaproteobacteria</taxon>
        <taxon>Hyphomicrobiales</taxon>
        <taxon>Aurantimonadaceae</taxon>
        <taxon>Jiella</taxon>
    </lineage>
</organism>
<evidence type="ECO:0000313" key="2">
    <source>
        <dbReference type="EMBL" id="MBP0614903.1"/>
    </source>
</evidence>
<feature type="region of interest" description="Disordered" evidence="1">
    <location>
        <begin position="328"/>
        <end position="351"/>
    </location>
</feature>
<evidence type="ECO:0000256" key="1">
    <source>
        <dbReference type="SAM" id="MobiDB-lite"/>
    </source>
</evidence>
<proteinExistence type="predicted"/>
<dbReference type="Proteomes" id="UP000678276">
    <property type="component" value="Unassembled WGS sequence"/>
</dbReference>
<feature type="region of interest" description="Disordered" evidence="1">
    <location>
        <begin position="253"/>
        <end position="300"/>
    </location>
</feature>
<keyword evidence="3" id="KW-1185">Reference proteome</keyword>
<dbReference type="RefSeq" id="WP_209593300.1">
    <property type="nucleotide sequence ID" value="NZ_JAGJCF010000002.1"/>
</dbReference>
<comment type="caution">
    <text evidence="2">The sequence shown here is derived from an EMBL/GenBank/DDBJ whole genome shotgun (WGS) entry which is preliminary data.</text>
</comment>
<evidence type="ECO:0000313" key="3">
    <source>
        <dbReference type="Proteomes" id="UP000678276"/>
    </source>
</evidence>
<accession>A0ABS4BDS5</accession>
<feature type="compositionally biased region" description="Polar residues" evidence="1">
    <location>
        <begin position="264"/>
        <end position="281"/>
    </location>
</feature>
<sequence length="433" mass="45220">MLRAGSAINAIVDHDARRRSPGTARARRLIAGLALAAVSLIASQAPLAAQSVIKLGSTSAGTTASAKTETGCDTADYHAALSAIRAGEYAAIANARNEAGKPDARLPGRLLFNPIMAPKTREARQALMAANKLARSKNRPSWMASSDSRWIIKEVSNELGRYLAQDETPYLCYGVPDYLKTMRSYLARAGGDAASLDALKTVQAAIASNKINAALEEMRPVPLPKPAPEKPDDSLMAAGELRPAMGLSQTDAVTAPADKPQGASDGTSPSSDDAAMSSNGNGPAPVVNADLPPLTAPEPIKLSSDADRLAALDQVMEAARQSGALFGETSDRAPNQTAALSTPGAVTATDETADPRPVLDELAALRPLVYGARPAITDISVRRRLIDTFSAIEVLDYLDHRPAEYETSVPAAIGRTLDAISSANEKTCGCASN</sequence>